<evidence type="ECO:0000313" key="4">
    <source>
        <dbReference type="Proteomes" id="UP000249819"/>
    </source>
</evidence>
<dbReference type="RefSeq" id="WP_111594807.1">
    <property type="nucleotide sequence ID" value="NZ_QLMA01000009.1"/>
</dbReference>
<protein>
    <submittedName>
        <fullName evidence="3">Uncharacterized protein</fullName>
    </submittedName>
</protein>
<gene>
    <name evidence="3" type="ORF">CLV59_109269</name>
</gene>
<accession>A0A327VP93</accession>
<comment type="caution">
    <text evidence="3">The sequence shown here is derived from an EMBL/GenBank/DDBJ whole genome shotgun (WGS) entry which is preliminary data.</text>
</comment>
<feature type="signal peptide" evidence="2">
    <location>
        <begin position="1"/>
        <end position="19"/>
    </location>
</feature>
<dbReference type="AlphaFoldDB" id="A0A327VP93"/>
<evidence type="ECO:0000256" key="2">
    <source>
        <dbReference type="SAM" id="SignalP"/>
    </source>
</evidence>
<keyword evidence="1" id="KW-0175">Coiled coil</keyword>
<dbReference type="Proteomes" id="UP000249819">
    <property type="component" value="Unassembled WGS sequence"/>
</dbReference>
<reference evidence="3 4" key="1">
    <citation type="submission" date="2018-06" db="EMBL/GenBank/DDBJ databases">
        <title>Genomic Encyclopedia of Archaeal and Bacterial Type Strains, Phase II (KMG-II): from individual species to whole genera.</title>
        <authorList>
            <person name="Goeker M."/>
        </authorList>
    </citation>
    <scope>NUCLEOTIDE SEQUENCE [LARGE SCALE GENOMIC DNA]</scope>
    <source>
        <strain evidence="3 4">DSM 29821</strain>
    </source>
</reference>
<evidence type="ECO:0000313" key="3">
    <source>
        <dbReference type="EMBL" id="RAJ75655.1"/>
    </source>
</evidence>
<feature type="coiled-coil region" evidence="1">
    <location>
        <begin position="296"/>
        <end position="323"/>
    </location>
</feature>
<proteinExistence type="predicted"/>
<feature type="chain" id="PRO_5016348426" evidence="2">
    <location>
        <begin position="20"/>
        <end position="326"/>
    </location>
</feature>
<organism evidence="3 4">
    <name type="scientific">Chitinophaga dinghuensis</name>
    <dbReference type="NCBI Taxonomy" id="1539050"/>
    <lineage>
        <taxon>Bacteria</taxon>
        <taxon>Pseudomonadati</taxon>
        <taxon>Bacteroidota</taxon>
        <taxon>Chitinophagia</taxon>
        <taxon>Chitinophagales</taxon>
        <taxon>Chitinophagaceae</taxon>
        <taxon>Chitinophaga</taxon>
    </lineage>
</organism>
<name>A0A327VP93_9BACT</name>
<evidence type="ECO:0000256" key="1">
    <source>
        <dbReference type="SAM" id="Coils"/>
    </source>
</evidence>
<dbReference type="EMBL" id="QLMA01000009">
    <property type="protein sequence ID" value="RAJ75655.1"/>
    <property type="molecule type" value="Genomic_DNA"/>
</dbReference>
<keyword evidence="4" id="KW-1185">Reference proteome</keyword>
<dbReference type="OrthoDB" id="657976at2"/>
<sequence>MKKSLLLFVLTLAGLGAYAQVDTIKWGLEDSRTEWKNDAGALPHLSGFFQANAPVNYPDGAKGWWHLLDIRHSNAVNLFAMQFAGGFYDQKLYFRKTANSASTPWSQVVLTRDGKTGLMTDNPRALFDVGLSSTNNTDVITSVLARLPEWNDNGIGNCLAVRSGNTQPTDVKSFSLEHYFGQYLNSSINFYRGSDAGDGFMTFATSAGTERMRITYWGNVGIGTTTPQSKLAVAGTITAQKVKVTATGWPDFVFADDYQLPSLSAVEQYIRTHRHLPEVPAADEVEKNGQDLGEMNKKLLQKVEELTLYVIELQKQVNALQEKVNK</sequence>
<keyword evidence="2" id="KW-0732">Signal</keyword>